<sequence>MQAVDRWPRPPARECGGAPKVLQPIGYRGLCWGWRRRGGAVRCQSHPPLALDWQSRGACLLIGRARLANGVARQDEDAPWDAWTK</sequence>
<proteinExistence type="predicted"/>
<evidence type="ECO:0000313" key="2">
    <source>
        <dbReference type="Proteomes" id="UP000287033"/>
    </source>
</evidence>
<accession>A0A401SW88</accession>
<reference evidence="1 2" key="1">
    <citation type="journal article" date="2018" name="Nat. Ecol. Evol.">
        <title>Shark genomes provide insights into elasmobranch evolution and the origin of vertebrates.</title>
        <authorList>
            <person name="Hara Y"/>
            <person name="Yamaguchi K"/>
            <person name="Onimaru K"/>
            <person name="Kadota M"/>
            <person name="Koyanagi M"/>
            <person name="Keeley SD"/>
            <person name="Tatsumi K"/>
            <person name="Tanaka K"/>
            <person name="Motone F"/>
            <person name="Kageyama Y"/>
            <person name="Nozu R"/>
            <person name="Adachi N"/>
            <person name="Nishimura O"/>
            <person name="Nakagawa R"/>
            <person name="Tanegashima C"/>
            <person name="Kiyatake I"/>
            <person name="Matsumoto R"/>
            <person name="Murakumo K"/>
            <person name="Nishida K"/>
            <person name="Terakita A"/>
            <person name="Kuratani S"/>
            <person name="Sato K"/>
            <person name="Hyodo S Kuraku.S."/>
        </authorList>
    </citation>
    <scope>NUCLEOTIDE SEQUENCE [LARGE SCALE GENOMIC DNA]</scope>
</reference>
<comment type="caution">
    <text evidence="1">The sequence shown here is derived from an EMBL/GenBank/DDBJ whole genome shotgun (WGS) entry which is preliminary data.</text>
</comment>
<organism evidence="1 2">
    <name type="scientific">Chiloscyllium punctatum</name>
    <name type="common">Brownbanded bambooshark</name>
    <name type="synonym">Hemiscyllium punctatum</name>
    <dbReference type="NCBI Taxonomy" id="137246"/>
    <lineage>
        <taxon>Eukaryota</taxon>
        <taxon>Metazoa</taxon>
        <taxon>Chordata</taxon>
        <taxon>Craniata</taxon>
        <taxon>Vertebrata</taxon>
        <taxon>Chondrichthyes</taxon>
        <taxon>Elasmobranchii</taxon>
        <taxon>Galeomorphii</taxon>
        <taxon>Galeoidea</taxon>
        <taxon>Orectolobiformes</taxon>
        <taxon>Hemiscylliidae</taxon>
        <taxon>Chiloscyllium</taxon>
    </lineage>
</organism>
<dbReference type="Proteomes" id="UP000287033">
    <property type="component" value="Unassembled WGS sequence"/>
</dbReference>
<evidence type="ECO:0000313" key="1">
    <source>
        <dbReference type="EMBL" id="GCC34640.1"/>
    </source>
</evidence>
<dbReference type="AlphaFoldDB" id="A0A401SW88"/>
<keyword evidence="2" id="KW-1185">Reference proteome</keyword>
<dbReference type="EMBL" id="BEZZ01000617">
    <property type="protein sequence ID" value="GCC34640.1"/>
    <property type="molecule type" value="Genomic_DNA"/>
</dbReference>
<protein>
    <submittedName>
        <fullName evidence="1">Uncharacterized protein</fullName>
    </submittedName>
</protein>
<name>A0A401SW88_CHIPU</name>
<gene>
    <name evidence="1" type="ORF">chiPu_0013115</name>
</gene>